<dbReference type="OrthoDB" id="2824021at2"/>
<evidence type="ECO:0000313" key="3">
    <source>
        <dbReference type="EMBL" id="ANU20789.1"/>
    </source>
</evidence>
<protein>
    <submittedName>
        <fullName evidence="3">Uncharacterized protein</fullName>
    </submittedName>
</protein>
<feature type="transmembrane region" description="Helical" evidence="2">
    <location>
        <begin position="20"/>
        <end position="39"/>
    </location>
</feature>
<name>A0A1C7EAL9_9BACL</name>
<dbReference type="KEGG" id="ppla:BBI15_11475"/>
<gene>
    <name evidence="3" type="ORF">BBI15_11475</name>
</gene>
<keyword evidence="4" id="KW-1185">Reference proteome</keyword>
<organism evidence="3 4">
    <name type="scientific">Planococcus plakortidis</name>
    <dbReference type="NCBI Taxonomy" id="1038856"/>
    <lineage>
        <taxon>Bacteria</taxon>
        <taxon>Bacillati</taxon>
        <taxon>Bacillota</taxon>
        <taxon>Bacilli</taxon>
        <taxon>Bacillales</taxon>
        <taxon>Caryophanaceae</taxon>
        <taxon>Planococcus</taxon>
    </lineage>
</organism>
<keyword evidence="2" id="KW-0812">Transmembrane</keyword>
<feature type="coiled-coil region" evidence="1">
    <location>
        <begin position="260"/>
        <end position="294"/>
    </location>
</feature>
<reference evidence="3" key="1">
    <citation type="submission" date="2016-10" db="EMBL/GenBank/DDBJ databases">
        <authorList>
            <person name="See-Too W.S."/>
        </authorList>
    </citation>
    <scope>NUCLEOTIDE SEQUENCE [LARGE SCALE GENOMIC DNA]</scope>
    <source>
        <strain evidence="3">DSM 23997</strain>
    </source>
</reference>
<sequence>MEPEKKRVNSNSKQPLQRYLLPITIISSILISGAVGYTASNVAINNSSNDSAEMNAMKNQVNKTKQDSIQIIETEMPKIIGDLEKYNEDINLISENIKWLKDSIAPIRESTGIINSTFTVVEGVNTFTRIPYIENYIDDLKFAKIKLDEVDNTLSRLENLTIIQEEINDSHQKLELLFEGYQKDKSLDQLLLIEEELNSNLIYQIEDFRNLTTEAREVFELSSSVLSTLNKAQSILVSVQETGRNTLEVVQFWKDNDVDTEIEENIKQDLEKDLKVSEEKIQQLPEELAEQSKKSITSINKVKEELQTVKIAQMVIGE</sequence>
<keyword evidence="2" id="KW-1133">Transmembrane helix</keyword>
<evidence type="ECO:0000256" key="1">
    <source>
        <dbReference type="SAM" id="Coils"/>
    </source>
</evidence>
<keyword evidence="1" id="KW-0175">Coiled coil</keyword>
<proteinExistence type="predicted"/>
<keyword evidence="2" id="KW-0472">Membrane</keyword>
<feature type="coiled-coil region" evidence="1">
    <location>
        <begin position="133"/>
        <end position="160"/>
    </location>
</feature>
<evidence type="ECO:0000313" key="4">
    <source>
        <dbReference type="Proteomes" id="UP000092650"/>
    </source>
</evidence>
<dbReference type="AlphaFoldDB" id="A0A1C7EAL9"/>
<dbReference type="RefSeq" id="WP_068871115.1">
    <property type="nucleotide sequence ID" value="NZ_CP016539.2"/>
</dbReference>
<dbReference type="EMBL" id="CP016539">
    <property type="protein sequence ID" value="ANU20789.1"/>
    <property type="molecule type" value="Genomic_DNA"/>
</dbReference>
<accession>A0A1C7EAL9</accession>
<dbReference type="Proteomes" id="UP000092650">
    <property type="component" value="Chromosome"/>
</dbReference>
<evidence type="ECO:0000256" key="2">
    <source>
        <dbReference type="SAM" id="Phobius"/>
    </source>
</evidence>